<evidence type="ECO:0000259" key="4">
    <source>
        <dbReference type="Pfam" id="PF00884"/>
    </source>
</evidence>
<gene>
    <name evidence="5" type="ORF">FX988_01218</name>
</gene>
<feature type="domain" description="Sulfatase N-terminal" evidence="4">
    <location>
        <begin position="30"/>
        <end position="364"/>
    </location>
</feature>
<dbReference type="InterPro" id="IPR050738">
    <property type="entry name" value="Sulfatase"/>
</dbReference>
<evidence type="ECO:0000313" key="5">
    <source>
        <dbReference type="EMBL" id="QHJ10996.1"/>
    </source>
</evidence>
<proteinExistence type="inferred from homology"/>
<dbReference type="Gene3D" id="3.40.720.10">
    <property type="entry name" value="Alkaline Phosphatase, subunit A"/>
    <property type="match status" value="1"/>
</dbReference>
<reference evidence="5 6" key="1">
    <citation type="submission" date="2019-12" db="EMBL/GenBank/DDBJ databases">
        <title>Genome sequencing and assembly of endphytes of Porphyra tenera.</title>
        <authorList>
            <person name="Park J.M."/>
            <person name="Shin R."/>
            <person name="Jo S.H."/>
        </authorList>
    </citation>
    <scope>NUCLEOTIDE SEQUENCE [LARGE SCALE GENOMIC DNA]</scope>
    <source>
        <strain evidence="5 6">GPM4</strain>
    </source>
</reference>
<evidence type="ECO:0000256" key="2">
    <source>
        <dbReference type="ARBA" id="ARBA00022801"/>
    </source>
</evidence>
<dbReference type="EC" id="3.1.6.1" evidence="5"/>
<dbReference type="InterPro" id="IPR000917">
    <property type="entry name" value="Sulfatase_N"/>
</dbReference>
<dbReference type="EMBL" id="CP047656">
    <property type="protein sequence ID" value="QHJ10996.1"/>
    <property type="molecule type" value="Genomic_DNA"/>
</dbReference>
<organism evidence="5 6">
    <name type="scientific">Paraglaciecola mesophila</name>
    <dbReference type="NCBI Taxonomy" id="197222"/>
    <lineage>
        <taxon>Bacteria</taxon>
        <taxon>Pseudomonadati</taxon>
        <taxon>Pseudomonadota</taxon>
        <taxon>Gammaproteobacteria</taxon>
        <taxon>Alteromonadales</taxon>
        <taxon>Alteromonadaceae</taxon>
        <taxon>Paraglaciecola</taxon>
    </lineage>
</organism>
<keyword evidence="3" id="KW-0732">Signal</keyword>
<dbReference type="GO" id="GO:0004065">
    <property type="term" value="F:arylsulfatase activity"/>
    <property type="evidence" value="ECO:0007669"/>
    <property type="project" value="UniProtKB-EC"/>
</dbReference>
<sequence length="488" mass="54883">MIKQFLTFSMLFLVAVSQANSKNAQATQKPNIIVIMADDQGQWALGSAAGGEGIVKTPNLDYIAQQGVVFSNAMTPIPVCSPARASFHTGKMPSQHGVHDFLGEDRKYDANWLAGEMLLSERLKSQGYRTALLGKWHATTDSKPPQPGFDQWLSYDALKAGWQNQYQHSGNVLFSENGTNVSYTGVQAWYLTQKAIEFMDTPSDEPFFINLNFVEPHAPFEGLPERLVNRYRDKAANIIRAGGFSDIQSRSNYTLVPMDHQEKLAQYLAAVQLLDEQVGRIVDALQSKGILDNTLVIYTADHGLLMGQYGLYGKTNATNPSNFYEHNLKIPMIVYGGGDRLRGKQTRDEFVSLIDLHATVIDFASGGEKSAEYGPGHSFSTLLEGKRLVNWKRYHIAERGNARMITDGHWKLVRYYQRSEAATPIDYWYDLSNPLAERYDVPPPRETLRELLVSELEAFFSQYETPTFSGRKIWDQPYPNAGAERDLK</sequence>
<name>A0A857JH49_9ALTE</name>
<dbReference type="Pfam" id="PF00884">
    <property type="entry name" value="Sulfatase"/>
    <property type="match status" value="1"/>
</dbReference>
<keyword evidence="2 5" id="KW-0378">Hydrolase</keyword>
<accession>A0A857JH49</accession>
<dbReference type="RefSeq" id="WP_254700731.1">
    <property type="nucleotide sequence ID" value="NZ_CP047656.1"/>
</dbReference>
<dbReference type="KEGG" id="pmes:FX988_01218"/>
<dbReference type="SUPFAM" id="SSF53649">
    <property type="entry name" value="Alkaline phosphatase-like"/>
    <property type="match status" value="1"/>
</dbReference>
<dbReference type="PANTHER" id="PTHR42693:SF53">
    <property type="entry name" value="ENDO-4-O-SULFATASE"/>
    <property type="match status" value="1"/>
</dbReference>
<dbReference type="PANTHER" id="PTHR42693">
    <property type="entry name" value="ARYLSULFATASE FAMILY MEMBER"/>
    <property type="match status" value="1"/>
</dbReference>
<comment type="similarity">
    <text evidence="1">Belongs to the sulfatase family.</text>
</comment>
<dbReference type="AlphaFoldDB" id="A0A857JH49"/>
<keyword evidence="6" id="KW-1185">Reference proteome</keyword>
<dbReference type="InterPro" id="IPR017850">
    <property type="entry name" value="Alkaline_phosphatase_core_sf"/>
</dbReference>
<feature type="signal peptide" evidence="3">
    <location>
        <begin position="1"/>
        <end position="26"/>
    </location>
</feature>
<evidence type="ECO:0000313" key="6">
    <source>
        <dbReference type="Proteomes" id="UP000464524"/>
    </source>
</evidence>
<dbReference type="Proteomes" id="UP000464524">
    <property type="component" value="Chromosome"/>
</dbReference>
<evidence type="ECO:0000256" key="3">
    <source>
        <dbReference type="SAM" id="SignalP"/>
    </source>
</evidence>
<feature type="chain" id="PRO_5033056361" evidence="3">
    <location>
        <begin position="27"/>
        <end position="488"/>
    </location>
</feature>
<evidence type="ECO:0000256" key="1">
    <source>
        <dbReference type="ARBA" id="ARBA00008779"/>
    </source>
</evidence>
<protein>
    <submittedName>
        <fullName evidence="5">Arylsulfatase</fullName>
        <ecNumber evidence="5">3.1.6.1</ecNumber>
    </submittedName>
</protein>